<sequence length="285" mass="31226">MNKIMLRFRPIAPKPAGGDVASSAAEQESLNGVVKSGRRTKRKYVRVRGRQSNTKRKIKEAGDLSPPEKSGIEDESPPEKGAVTLQLLPERSESEKSSDNSAAKRSIDHENWNNIIDPYALNDDGVIHMKLNSGGGGGGGCGGSEEFGSGRSVMETRIIVECVTDTFIGGGIGLGFSDREKINNLQMDTCPGFVSDGTNNVVWVNQAYREMVAEGEAAENGFMVRLVVKEKLPQFCPSFACRARLIQQRKHGHKWNRIVPCDVWRMEFAGFAWKLDVNTALSLGI</sequence>
<evidence type="ECO:0000259" key="2">
    <source>
        <dbReference type="Pfam" id="PF25821"/>
    </source>
</evidence>
<evidence type="ECO:0000256" key="1">
    <source>
        <dbReference type="SAM" id="MobiDB-lite"/>
    </source>
</evidence>
<dbReference type="InterPro" id="IPR057710">
    <property type="entry name" value="DUF7950"/>
</dbReference>
<dbReference type="PANTHER" id="PTHR33595">
    <property type="entry name" value="VON WILLEBRAND FACTOR A DOMAIN PROTEIN"/>
    <property type="match status" value="1"/>
</dbReference>
<gene>
    <name evidence="3" type="ORF">BUALT_Bualt04G0170900</name>
</gene>
<dbReference type="EMBL" id="WHWC01000004">
    <property type="protein sequence ID" value="KAG8384945.1"/>
    <property type="molecule type" value="Genomic_DNA"/>
</dbReference>
<evidence type="ECO:0000313" key="3">
    <source>
        <dbReference type="EMBL" id="KAG8384945.1"/>
    </source>
</evidence>
<feature type="domain" description="DUF7950" evidence="2">
    <location>
        <begin position="154"/>
        <end position="282"/>
    </location>
</feature>
<accession>A0AAV6Y0Y7</accession>
<keyword evidence="4" id="KW-1185">Reference proteome</keyword>
<dbReference type="Pfam" id="PF25821">
    <property type="entry name" value="DUF7950"/>
    <property type="match status" value="1"/>
</dbReference>
<feature type="region of interest" description="Disordered" evidence="1">
    <location>
        <begin position="1"/>
        <end position="80"/>
    </location>
</feature>
<dbReference type="Proteomes" id="UP000826271">
    <property type="component" value="Unassembled WGS sequence"/>
</dbReference>
<organism evidence="3 4">
    <name type="scientific">Buddleja alternifolia</name>
    <dbReference type="NCBI Taxonomy" id="168488"/>
    <lineage>
        <taxon>Eukaryota</taxon>
        <taxon>Viridiplantae</taxon>
        <taxon>Streptophyta</taxon>
        <taxon>Embryophyta</taxon>
        <taxon>Tracheophyta</taxon>
        <taxon>Spermatophyta</taxon>
        <taxon>Magnoliopsida</taxon>
        <taxon>eudicotyledons</taxon>
        <taxon>Gunneridae</taxon>
        <taxon>Pentapetalae</taxon>
        <taxon>asterids</taxon>
        <taxon>lamiids</taxon>
        <taxon>Lamiales</taxon>
        <taxon>Scrophulariaceae</taxon>
        <taxon>Buddlejeae</taxon>
        <taxon>Buddleja</taxon>
    </lineage>
</organism>
<feature type="compositionally biased region" description="Basic residues" evidence="1">
    <location>
        <begin position="36"/>
        <end position="58"/>
    </location>
</feature>
<reference evidence="3" key="1">
    <citation type="submission" date="2019-10" db="EMBL/GenBank/DDBJ databases">
        <authorList>
            <person name="Zhang R."/>
            <person name="Pan Y."/>
            <person name="Wang J."/>
            <person name="Ma R."/>
            <person name="Yu S."/>
        </authorList>
    </citation>
    <scope>NUCLEOTIDE SEQUENCE</scope>
    <source>
        <strain evidence="3">LA-IB0</strain>
        <tissue evidence="3">Leaf</tissue>
    </source>
</reference>
<name>A0AAV6Y0Y7_9LAMI</name>
<protein>
    <recommendedName>
        <fullName evidence="2">DUF7950 domain-containing protein</fullName>
    </recommendedName>
</protein>
<dbReference type="AlphaFoldDB" id="A0AAV6Y0Y7"/>
<evidence type="ECO:0000313" key="4">
    <source>
        <dbReference type="Proteomes" id="UP000826271"/>
    </source>
</evidence>
<proteinExistence type="predicted"/>
<dbReference type="PANTHER" id="PTHR33595:SF4">
    <property type="entry name" value="EMB|CAB62340.1"/>
    <property type="match status" value="1"/>
</dbReference>
<comment type="caution">
    <text evidence="3">The sequence shown here is derived from an EMBL/GenBank/DDBJ whole genome shotgun (WGS) entry which is preliminary data.</text>
</comment>